<dbReference type="CDD" id="cd01948">
    <property type="entry name" value="EAL"/>
    <property type="match status" value="1"/>
</dbReference>
<evidence type="ECO:0000259" key="1">
    <source>
        <dbReference type="PROSITE" id="PS50883"/>
    </source>
</evidence>
<dbReference type="InterPro" id="IPR001633">
    <property type="entry name" value="EAL_dom"/>
</dbReference>
<dbReference type="PANTHER" id="PTHR33121">
    <property type="entry name" value="CYCLIC DI-GMP PHOSPHODIESTERASE PDEF"/>
    <property type="match status" value="1"/>
</dbReference>
<dbReference type="EMBL" id="JAKVIN010000002">
    <property type="protein sequence ID" value="MCJ8148440.1"/>
    <property type="molecule type" value="Genomic_DNA"/>
</dbReference>
<organism evidence="2 3">
    <name type="scientific">Shinella sedimenti</name>
    <dbReference type="NCBI Taxonomy" id="2919913"/>
    <lineage>
        <taxon>Bacteria</taxon>
        <taxon>Pseudomonadati</taxon>
        <taxon>Pseudomonadota</taxon>
        <taxon>Alphaproteobacteria</taxon>
        <taxon>Hyphomicrobiales</taxon>
        <taxon>Rhizobiaceae</taxon>
        <taxon>Shinella</taxon>
    </lineage>
</organism>
<name>A0ABT0CIK0_9HYPH</name>
<evidence type="ECO:0000313" key="3">
    <source>
        <dbReference type="Proteomes" id="UP001201844"/>
    </source>
</evidence>
<dbReference type="Gene3D" id="3.20.20.450">
    <property type="entry name" value="EAL domain"/>
    <property type="match status" value="1"/>
</dbReference>
<sequence>MSERSIFTNLVRQADGAYSAVYGPYFLQSALQPIFREHADGRLQIAAFKGLIRASAGDMPTSPGEFFQSVPEDERAAVDGLCRSLHILNAGLIGRPDVALIMSVHSGLYRAPQAMRQEVEWLRLAAHEAGIAPERIVCEIRQLPGDDAEALALFADRLHEAGFSIAIDEYTGDDRDLARLERLKPQFVAFDTSWLQEFAENSAGLALLRVVIGQFADKNIQTIVGGIETPETMALCREMGGPLMQGFLLARPELAPTHFNTTFPDIGEDSPAAEQPAAPLSDAVAPVEHRVARAIRHFGRRGA</sequence>
<dbReference type="RefSeq" id="WP_241598139.1">
    <property type="nucleotide sequence ID" value="NZ_JAKVIN010000002.1"/>
</dbReference>
<dbReference type="InterPro" id="IPR050706">
    <property type="entry name" value="Cyclic-di-GMP_PDE-like"/>
</dbReference>
<accession>A0ABT0CIK0</accession>
<keyword evidence="3" id="KW-1185">Reference proteome</keyword>
<comment type="caution">
    <text evidence="2">The sequence shown here is derived from an EMBL/GenBank/DDBJ whole genome shotgun (WGS) entry which is preliminary data.</text>
</comment>
<gene>
    <name evidence="2" type="ORF">MKI86_04775</name>
</gene>
<evidence type="ECO:0000313" key="2">
    <source>
        <dbReference type="EMBL" id="MCJ8148440.1"/>
    </source>
</evidence>
<dbReference type="SMART" id="SM00052">
    <property type="entry name" value="EAL"/>
    <property type="match status" value="1"/>
</dbReference>
<reference evidence="2 3" key="1">
    <citation type="submission" date="2022-02" db="EMBL/GenBank/DDBJ databases">
        <title>Shinella B3.7 sp. nov., isolated from Sediment (Zhairuo Island).</title>
        <authorList>
            <person name="Chen G."/>
        </authorList>
    </citation>
    <scope>NUCLEOTIDE SEQUENCE [LARGE SCALE GENOMIC DNA]</scope>
    <source>
        <strain evidence="2 3">B3.7</strain>
    </source>
</reference>
<dbReference type="PANTHER" id="PTHR33121:SF76">
    <property type="entry name" value="SIGNALING PROTEIN"/>
    <property type="match status" value="1"/>
</dbReference>
<dbReference type="Pfam" id="PF00563">
    <property type="entry name" value="EAL"/>
    <property type="match status" value="1"/>
</dbReference>
<dbReference type="PROSITE" id="PS50883">
    <property type="entry name" value="EAL"/>
    <property type="match status" value="1"/>
</dbReference>
<dbReference type="InterPro" id="IPR035919">
    <property type="entry name" value="EAL_sf"/>
</dbReference>
<proteinExistence type="predicted"/>
<protein>
    <submittedName>
        <fullName evidence="2">EAL domain-containing protein</fullName>
    </submittedName>
</protein>
<dbReference type="SUPFAM" id="SSF141868">
    <property type="entry name" value="EAL domain-like"/>
    <property type="match status" value="1"/>
</dbReference>
<dbReference type="Proteomes" id="UP001201844">
    <property type="component" value="Unassembled WGS sequence"/>
</dbReference>
<feature type="domain" description="EAL" evidence="1">
    <location>
        <begin position="10"/>
        <end position="266"/>
    </location>
</feature>